<evidence type="ECO:0000313" key="5">
    <source>
        <dbReference type="Proteomes" id="UP000887568"/>
    </source>
</evidence>
<dbReference type="Gene3D" id="3.50.4.10">
    <property type="entry name" value="Hepatocyte Growth Factor"/>
    <property type="match status" value="1"/>
</dbReference>
<evidence type="ECO:0000256" key="1">
    <source>
        <dbReference type="SAM" id="MobiDB-lite"/>
    </source>
</evidence>
<proteinExistence type="predicted"/>
<dbReference type="Proteomes" id="UP000887568">
    <property type="component" value="Unplaced"/>
</dbReference>
<evidence type="ECO:0000313" key="4">
    <source>
        <dbReference type="EnsemblMetazoa" id="XP_038061086.1"/>
    </source>
</evidence>
<feature type="compositionally biased region" description="Low complexity" evidence="1">
    <location>
        <begin position="201"/>
        <end position="299"/>
    </location>
</feature>
<evidence type="ECO:0000256" key="2">
    <source>
        <dbReference type="SAM" id="SignalP"/>
    </source>
</evidence>
<name>A0A914AC90_PATMI</name>
<keyword evidence="5" id="KW-1185">Reference proteome</keyword>
<feature type="compositionally biased region" description="Polar residues" evidence="1">
    <location>
        <begin position="171"/>
        <end position="187"/>
    </location>
</feature>
<feature type="region of interest" description="Disordered" evidence="1">
    <location>
        <begin position="171"/>
        <end position="346"/>
    </location>
</feature>
<dbReference type="Pfam" id="PF00024">
    <property type="entry name" value="PAN_1"/>
    <property type="match status" value="1"/>
</dbReference>
<dbReference type="InterPro" id="IPR003609">
    <property type="entry name" value="Pan_app"/>
</dbReference>
<dbReference type="RefSeq" id="XP_038061086.1">
    <property type="nucleotide sequence ID" value="XM_038205158.1"/>
</dbReference>
<dbReference type="EnsemblMetazoa" id="XM_038205158.1">
    <property type="protein sequence ID" value="XP_038061086.1"/>
    <property type="gene ID" value="LOC119731871"/>
</dbReference>
<dbReference type="Gene3D" id="2.60.120.1000">
    <property type="match status" value="1"/>
</dbReference>
<dbReference type="OMA" id="IDMSTIC"/>
<dbReference type="GeneID" id="119731871"/>
<evidence type="ECO:0000259" key="3">
    <source>
        <dbReference type="PROSITE" id="PS50948"/>
    </source>
</evidence>
<dbReference type="OrthoDB" id="6065219at2759"/>
<keyword evidence="2" id="KW-0732">Signal</keyword>
<accession>A0A914AC90</accession>
<protein>
    <recommendedName>
        <fullName evidence="3">Apple domain-containing protein</fullName>
    </recommendedName>
</protein>
<reference evidence="4" key="1">
    <citation type="submission" date="2022-11" db="UniProtKB">
        <authorList>
            <consortium name="EnsemblMetazoa"/>
        </authorList>
    </citation>
    <scope>IDENTIFICATION</scope>
</reference>
<sequence>MVHLRQSVAVLLSMFASAFLCHCASKGLHCQFATQESRRLTGSVFSEKSAVGSAVRCSALCAKHSRCVSFNYAKELSRCELNRNKTRDHSDKLKQDARFKYYEMMNADMDYLNTQDSDERTTETSTSIGKVPLKESTIQMSSGATDTFKLNEPTLEESTPMELIISTHNTTKPTSLELTTMEPTTKEPTAVKPTSIGQSITEPTTMEQTTTELTTTEPTTTEPTTTKPATAERTSMEPTTTEQTTTEPTAIEPTATEPITKETTTTEPTTKEPTTAERTSMKPTTTEQTTTKSTTIEPTTFKHTSTEPTTTGPTSMEPTTTEPTTAKSTTIEQTSTERISTEPATIETRTREQTTLGHTTEVIIPTDPIRESCLALKQAGYTTDGYYMIDPDGLDSGEEPFFVHCFTIKDGICTTLDHSTSGQSLNVTSYPFDVNISYFANGNQIQLLIDMSTICTQYLKATCKNAKLWDGSTQLAWWVSDQGGQMTNWGGVATGNDGCSCHWSSSITCEGGSSSLCNCGGVQDTWAIDDGTLKDKTRLPVVALHFEQVTPPGEISYQLDGIKCYTRG</sequence>
<dbReference type="PROSITE" id="PS50948">
    <property type="entry name" value="PAN"/>
    <property type="match status" value="1"/>
</dbReference>
<feature type="domain" description="Apple" evidence="3">
    <location>
        <begin position="23"/>
        <end position="106"/>
    </location>
</feature>
<feature type="signal peptide" evidence="2">
    <location>
        <begin position="1"/>
        <end position="18"/>
    </location>
</feature>
<feature type="compositionally biased region" description="Low complexity" evidence="1">
    <location>
        <begin position="306"/>
        <end position="330"/>
    </location>
</feature>
<organism evidence="4 5">
    <name type="scientific">Patiria miniata</name>
    <name type="common">Bat star</name>
    <name type="synonym">Asterina miniata</name>
    <dbReference type="NCBI Taxonomy" id="46514"/>
    <lineage>
        <taxon>Eukaryota</taxon>
        <taxon>Metazoa</taxon>
        <taxon>Echinodermata</taxon>
        <taxon>Eleutherozoa</taxon>
        <taxon>Asterozoa</taxon>
        <taxon>Asteroidea</taxon>
        <taxon>Valvatacea</taxon>
        <taxon>Valvatida</taxon>
        <taxon>Asterinidae</taxon>
        <taxon>Patiria</taxon>
    </lineage>
</organism>
<dbReference type="SUPFAM" id="SSF57414">
    <property type="entry name" value="Hairpin loop containing domain-like"/>
    <property type="match status" value="1"/>
</dbReference>
<feature type="chain" id="PRO_5038054977" description="Apple domain-containing protein" evidence="2">
    <location>
        <begin position="19"/>
        <end position="568"/>
    </location>
</feature>
<dbReference type="AlphaFoldDB" id="A0A914AC90"/>